<feature type="region of interest" description="Disordered" evidence="1">
    <location>
        <begin position="47"/>
        <end position="81"/>
    </location>
</feature>
<dbReference type="OrthoDB" id="3269666at2759"/>
<evidence type="ECO:0000313" key="2">
    <source>
        <dbReference type="EMBL" id="KAF9478029.1"/>
    </source>
</evidence>
<feature type="region of interest" description="Disordered" evidence="1">
    <location>
        <begin position="203"/>
        <end position="268"/>
    </location>
</feature>
<proteinExistence type="predicted"/>
<feature type="region of interest" description="Disordered" evidence="1">
    <location>
        <begin position="134"/>
        <end position="156"/>
    </location>
</feature>
<comment type="caution">
    <text evidence="2">The sequence shown here is derived from an EMBL/GenBank/DDBJ whole genome shotgun (WGS) entry which is preliminary data.</text>
</comment>
<organism evidence="2 3">
    <name type="scientific">Pholiota conissans</name>
    <dbReference type="NCBI Taxonomy" id="109636"/>
    <lineage>
        <taxon>Eukaryota</taxon>
        <taxon>Fungi</taxon>
        <taxon>Dikarya</taxon>
        <taxon>Basidiomycota</taxon>
        <taxon>Agaricomycotina</taxon>
        <taxon>Agaricomycetes</taxon>
        <taxon>Agaricomycetidae</taxon>
        <taxon>Agaricales</taxon>
        <taxon>Agaricineae</taxon>
        <taxon>Strophariaceae</taxon>
        <taxon>Pholiota</taxon>
    </lineage>
</organism>
<name>A0A9P6CZ60_9AGAR</name>
<dbReference type="Proteomes" id="UP000807469">
    <property type="component" value="Unassembled WGS sequence"/>
</dbReference>
<dbReference type="EMBL" id="MU155244">
    <property type="protein sequence ID" value="KAF9478029.1"/>
    <property type="molecule type" value="Genomic_DNA"/>
</dbReference>
<sequence length="268" mass="27799">MTSSSSKIFNVEDVSSVPGAQHSALDTTVVEAEINAPNSEVAREIERNAEKEKEVAQQTASVAKSLGSDYTGEPSTAVGEFEVSAARKTNAAVAEGKHDVAEVKATGASYVEQAKAFAASAIETAQSYFPESIGGRAHAQSTTTESAQPKEEGRTGAGIITSVEATAENVYHKVSAVAQPHIEHVHEVAHPRIEHVKGVVEGYMGTSGTQGKGTDSPDKPSEDKKFSAASSAPLESGSHTVDAPYPDKSSQVKATDVAASGAQPSIHN</sequence>
<feature type="compositionally biased region" description="Basic and acidic residues" evidence="1">
    <location>
        <begin position="215"/>
        <end position="226"/>
    </location>
</feature>
<keyword evidence="3" id="KW-1185">Reference proteome</keyword>
<reference evidence="2" key="1">
    <citation type="submission" date="2020-11" db="EMBL/GenBank/DDBJ databases">
        <authorList>
            <consortium name="DOE Joint Genome Institute"/>
            <person name="Ahrendt S."/>
            <person name="Riley R."/>
            <person name="Andreopoulos W."/>
            <person name="Labutti K."/>
            <person name="Pangilinan J."/>
            <person name="Ruiz-Duenas F.J."/>
            <person name="Barrasa J.M."/>
            <person name="Sanchez-Garcia M."/>
            <person name="Camarero S."/>
            <person name="Miyauchi S."/>
            <person name="Serrano A."/>
            <person name="Linde D."/>
            <person name="Babiker R."/>
            <person name="Drula E."/>
            <person name="Ayuso-Fernandez I."/>
            <person name="Pacheco R."/>
            <person name="Padilla G."/>
            <person name="Ferreira P."/>
            <person name="Barriuso J."/>
            <person name="Kellner H."/>
            <person name="Castanera R."/>
            <person name="Alfaro M."/>
            <person name="Ramirez L."/>
            <person name="Pisabarro A.G."/>
            <person name="Kuo A."/>
            <person name="Tritt A."/>
            <person name="Lipzen A."/>
            <person name="He G."/>
            <person name="Yan M."/>
            <person name="Ng V."/>
            <person name="Cullen D."/>
            <person name="Martin F."/>
            <person name="Rosso M.-N."/>
            <person name="Henrissat B."/>
            <person name="Hibbett D."/>
            <person name="Martinez A.T."/>
            <person name="Grigoriev I.V."/>
        </authorList>
    </citation>
    <scope>NUCLEOTIDE SEQUENCE</scope>
    <source>
        <strain evidence="2">CIRM-BRFM 674</strain>
    </source>
</reference>
<protein>
    <submittedName>
        <fullName evidence="2">Uncharacterized protein</fullName>
    </submittedName>
</protein>
<evidence type="ECO:0000313" key="3">
    <source>
        <dbReference type="Proteomes" id="UP000807469"/>
    </source>
</evidence>
<dbReference type="AlphaFoldDB" id="A0A9P6CZ60"/>
<accession>A0A9P6CZ60</accession>
<gene>
    <name evidence="2" type="ORF">BDN70DRAFT_880458</name>
</gene>
<evidence type="ECO:0000256" key="1">
    <source>
        <dbReference type="SAM" id="MobiDB-lite"/>
    </source>
</evidence>